<evidence type="ECO:0000313" key="2">
    <source>
        <dbReference type="EMBL" id="PON70260.1"/>
    </source>
</evidence>
<dbReference type="OrthoDB" id="10307791at2759"/>
<dbReference type="Proteomes" id="UP000237105">
    <property type="component" value="Unassembled WGS sequence"/>
</dbReference>
<evidence type="ECO:0000256" key="1">
    <source>
        <dbReference type="SAM" id="MobiDB-lite"/>
    </source>
</evidence>
<dbReference type="AlphaFoldDB" id="A0A2P5DAF6"/>
<protein>
    <submittedName>
        <fullName evidence="2">Uncharacterized protein</fullName>
    </submittedName>
</protein>
<sequence length="79" mass="8704">MDELLIAKQNVGKESIKVEIGPTKFDLSLSAKLDRLQALIFSNLPTRVVSMEDSYALSEDLSGSYTSVDNSGEADDIHW</sequence>
<reference evidence="3" key="1">
    <citation type="submission" date="2016-06" db="EMBL/GenBank/DDBJ databases">
        <title>Parallel loss of symbiosis genes in relatives of nitrogen-fixing non-legume Parasponia.</title>
        <authorList>
            <person name="Van Velzen R."/>
            <person name="Holmer R."/>
            <person name="Bu F."/>
            <person name="Rutten L."/>
            <person name="Van Zeijl A."/>
            <person name="Liu W."/>
            <person name="Santuari L."/>
            <person name="Cao Q."/>
            <person name="Sharma T."/>
            <person name="Shen D."/>
            <person name="Roswanjaya Y."/>
            <person name="Wardhani T."/>
            <person name="Kalhor M.S."/>
            <person name="Jansen J."/>
            <person name="Van den Hoogen J."/>
            <person name="Gungor B."/>
            <person name="Hartog M."/>
            <person name="Hontelez J."/>
            <person name="Verver J."/>
            <person name="Yang W.-C."/>
            <person name="Schijlen E."/>
            <person name="Repin R."/>
            <person name="Schilthuizen M."/>
            <person name="Schranz E."/>
            <person name="Heidstra R."/>
            <person name="Miyata K."/>
            <person name="Fedorova E."/>
            <person name="Kohlen W."/>
            <person name="Bisseling T."/>
            <person name="Smit S."/>
            <person name="Geurts R."/>
        </authorList>
    </citation>
    <scope>NUCLEOTIDE SEQUENCE [LARGE SCALE GENOMIC DNA]</scope>
    <source>
        <strain evidence="3">cv. WU1-14</strain>
    </source>
</reference>
<gene>
    <name evidence="2" type="ORF">PanWU01x14_081840</name>
</gene>
<comment type="caution">
    <text evidence="2">The sequence shown here is derived from an EMBL/GenBank/DDBJ whole genome shotgun (WGS) entry which is preliminary data.</text>
</comment>
<name>A0A2P5DAF6_PARAD</name>
<dbReference type="EMBL" id="JXTB01000051">
    <property type="protein sequence ID" value="PON70260.1"/>
    <property type="molecule type" value="Genomic_DNA"/>
</dbReference>
<keyword evidence="3" id="KW-1185">Reference proteome</keyword>
<organism evidence="2 3">
    <name type="scientific">Parasponia andersonii</name>
    <name type="common">Sponia andersonii</name>
    <dbReference type="NCBI Taxonomy" id="3476"/>
    <lineage>
        <taxon>Eukaryota</taxon>
        <taxon>Viridiplantae</taxon>
        <taxon>Streptophyta</taxon>
        <taxon>Embryophyta</taxon>
        <taxon>Tracheophyta</taxon>
        <taxon>Spermatophyta</taxon>
        <taxon>Magnoliopsida</taxon>
        <taxon>eudicotyledons</taxon>
        <taxon>Gunneridae</taxon>
        <taxon>Pentapetalae</taxon>
        <taxon>rosids</taxon>
        <taxon>fabids</taxon>
        <taxon>Rosales</taxon>
        <taxon>Cannabaceae</taxon>
        <taxon>Parasponia</taxon>
    </lineage>
</organism>
<feature type="region of interest" description="Disordered" evidence="1">
    <location>
        <begin position="60"/>
        <end position="79"/>
    </location>
</feature>
<feature type="compositionally biased region" description="Polar residues" evidence="1">
    <location>
        <begin position="61"/>
        <end position="70"/>
    </location>
</feature>
<proteinExistence type="predicted"/>
<accession>A0A2P5DAF6</accession>
<evidence type="ECO:0000313" key="3">
    <source>
        <dbReference type="Proteomes" id="UP000237105"/>
    </source>
</evidence>